<evidence type="ECO:0000313" key="7">
    <source>
        <dbReference type="EnsemblMetazoa" id="SMAR006255-PA"/>
    </source>
</evidence>
<evidence type="ECO:0000256" key="5">
    <source>
        <dbReference type="PIRSR" id="PIRSR604574-2"/>
    </source>
</evidence>
<dbReference type="GO" id="GO:0035515">
    <property type="term" value="F:oxidative RNA demethylase activity"/>
    <property type="evidence" value="ECO:0007669"/>
    <property type="project" value="TreeGrafter"/>
</dbReference>
<dbReference type="InterPro" id="IPR037151">
    <property type="entry name" value="AlkB-like_sf"/>
</dbReference>
<proteinExistence type="predicted"/>
<dbReference type="PANTHER" id="PTHR16557:SF2">
    <property type="entry name" value="NUCLEIC ACID DIOXYGENASE ALKBH1"/>
    <property type="match status" value="1"/>
</dbReference>
<dbReference type="eggNOG" id="KOG2731">
    <property type="taxonomic scope" value="Eukaryota"/>
</dbReference>
<dbReference type="GO" id="GO:0035516">
    <property type="term" value="F:broad specificity oxidative DNA demethylase activity"/>
    <property type="evidence" value="ECO:0007669"/>
    <property type="project" value="TreeGrafter"/>
</dbReference>
<keyword evidence="4 5" id="KW-0408">Iron</keyword>
<feature type="binding site" evidence="5">
    <location>
        <position position="167"/>
    </location>
    <ligand>
        <name>Fe cation</name>
        <dbReference type="ChEBI" id="CHEBI:24875"/>
        <note>catalytic</note>
    </ligand>
</feature>
<evidence type="ECO:0000313" key="8">
    <source>
        <dbReference type="Proteomes" id="UP000014500"/>
    </source>
</evidence>
<dbReference type="Pfam" id="PF13532">
    <property type="entry name" value="2OG-FeII_Oxy_2"/>
    <property type="match status" value="1"/>
</dbReference>
<accession>T1IYE7</accession>
<evidence type="ECO:0000256" key="1">
    <source>
        <dbReference type="ARBA" id="ARBA00022723"/>
    </source>
</evidence>
<dbReference type="HOGENOM" id="CLU_029471_2_1_1"/>
<feature type="binding site" evidence="5">
    <location>
        <position position="165"/>
    </location>
    <ligand>
        <name>Fe cation</name>
        <dbReference type="ChEBI" id="CHEBI:24875"/>
        <note>catalytic</note>
    </ligand>
</feature>
<keyword evidence="8" id="KW-1185">Reference proteome</keyword>
<reference evidence="8" key="1">
    <citation type="submission" date="2011-05" db="EMBL/GenBank/DDBJ databases">
        <authorList>
            <person name="Richards S.R."/>
            <person name="Qu J."/>
            <person name="Jiang H."/>
            <person name="Jhangiani S.N."/>
            <person name="Agravi P."/>
            <person name="Goodspeed R."/>
            <person name="Gross S."/>
            <person name="Mandapat C."/>
            <person name="Jackson L."/>
            <person name="Mathew T."/>
            <person name="Pu L."/>
            <person name="Thornton R."/>
            <person name="Saada N."/>
            <person name="Wilczek-Boney K.B."/>
            <person name="Lee S."/>
            <person name="Kovar C."/>
            <person name="Wu Y."/>
            <person name="Scherer S.E."/>
            <person name="Worley K.C."/>
            <person name="Muzny D.M."/>
            <person name="Gibbs R."/>
        </authorList>
    </citation>
    <scope>NUCLEOTIDE SEQUENCE</scope>
    <source>
        <strain evidence="8">Brora</strain>
    </source>
</reference>
<evidence type="ECO:0000256" key="2">
    <source>
        <dbReference type="ARBA" id="ARBA00022964"/>
    </source>
</evidence>
<reference evidence="7" key="2">
    <citation type="submission" date="2015-02" db="UniProtKB">
        <authorList>
            <consortium name="EnsemblMetazoa"/>
        </authorList>
    </citation>
    <scope>IDENTIFICATION</scope>
</reference>
<dbReference type="PANTHER" id="PTHR16557">
    <property type="entry name" value="ALKYLATED DNA REPAIR PROTEIN ALKB-RELATED"/>
    <property type="match status" value="1"/>
</dbReference>
<keyword evidence="3" id="KW-0560">Oxidoreductase</keyword>
<dbReference type="AlphaFoldDB" id="T1IYE7"/>
<sequence>MAVCFNLSKSGSPDLSRVIHFNLTDHDAQKYEFEVYPLNYEMKHADIEEIGLLFIVNPFTAAGQRYWIQRCYLDYPNSPNVTNLTGKKHIWSKNDVHTWKYLRWTTLGYHHNWDTKVYSLDHHTPFPADLASLNAFFAKILQFPPYFAEAAIVNYYHLDSTLAGHVDRSEFDLEAPLFSISFGSPAIFLLGGQTKSEEPSAMMLNSGDVVVMSGQSRLSYHAVPKILSSEATPWLELENHEQERPEWIHVKKVICQSRINLNVRQAQTETISKSLLTT</sequence>
<evidence type="ECO:0000259" key="6">
    <source>
        <dbReference type="PROSITE" id="PS51471"/>
    </source>
</evidence>
<dbReference type="EnsemblMetazoa" id="SMAR006255-RA">
    <property type="protein sequence ID" value="SMAR006255-PA"/>
    <property type="gene ID" value="SMAR006255"/>
</dbReference>
<dbReference type="EMBL" id="JH431682">
    <property type="status" value="NOT_ANNOTATED_CDS"/>
    <property type="molecule type" value="Genomic_DNA"/>
</dbReference>
<dbReference type="InterPro" id="IPR005123">
    <property type="entry name" value="Oxoglu/Fe-dep_dioxygenase_dom"/>
</dbReference>
<dbReference type="Proteomes" id="UP000014500">
    <property type="component" value="Unassembled WGS sequence"/>
</dbReference>
<evidence type="ECO:0000256" key="4">
    <source>
        <dbReference type="ARBA" id="ARBA00023004"/>
    </source>
</evidence>
<dbReference type="PROSITE" id="PS51471">
    <property type="entry name" value="FE2OG_OXY"/>
    <property type="match status" value="1"/>
</dbReference>
<dbReference type="InterPro" id="IPR004574">
    <property type="entry name" value="Alkb"/>
</dbReference>
<dbReference type="GO" id="GO:0005634">
    <property type="term" value="C:nucleus"/>
    <property type="evidence" value="ECO:0007669"/>
    <property type="project" value="TreeGrafter"/>
</dbReference>
<dbReference type="GO" id="GO:0035513">
    <property type="term" value="P:oxidative RNA demethylation"/>
    <property type="evidence" value="ECO:0007669"/>
    <property type="project" value="TreeGrafter"/>
</dbReference>
<dbReference type="GO" id="GO:0008198">
    <property type="term" value="F:ferrous iron binding"/>
    <property type="evidence" value="ECO:0007669"/>
    <property type="project" value="TreeGrafter"/>
</dbReference>
<dbReference type="SUPFAM" id="SSF51197">
    <property type="entry name" value="Clavaminate synthase-like"/>
    <property type="match status" value="1"/>
</dbReference>
<evidence type="ECO:0000256" key="3">
    <source>
        <dbReference type="ARBA" id="ARBA00023002"/>
    </source>
</evidence>
<dbReference type="Gene3D" id="2.60.120.590">
    <property type="entry name" value="Alpha-ketoglutarate-dependent dioxygenase AlkB-like"/>
    <property type="match status" value="1"/>
</dbReference>
<dbReference type="GO" id="GO:0005737">
    <property type="term" value="C:cytoplasm"/>
    <property type="evidence" value="ECO:0007669"/>
    <property type="project" value="TreeGrafter"/>
</dbReference>
<keyword evidence="2" id="KW-0223">Dioxygenase</keyword>
<name>T1IYE7_STRMM</name>
<dbReference type="STRING" id="126957.T1IYE7"/>
<organism evidence="7 8">
    <name type="scientific">Strigamia maritima</name>
    <name type="common">European centipede</name>
    <name type="synonym">Geophilus maritimus</name>
    <dbReference type="NCBI Taxonomy" id="126957"/>
    <lineage>
        <taxon>Eukaryota</taxon>
        <taxon>Metazoa</taxon>
        <taxon>Ecdysozoa</taxon>
        <taxon>Arthropoda</taxon>
        <taxon>Myriapoda</taxon>
        <taxon>Chilopoda</taxon>
        <taxon>Pleurostigmophora</taxon>
        <taxon>Geophilomorpha</taxon>
        <taxon>Linotaeniidae</taxon>
        <taxon>Strigamia</taxon>
    </lineage>
</organism>
<keyword evidence="1 5" id="KW-0479">Metal-binding</keyword>
<feature type="domain" description="Fe2OG dioxygenase" evidence="6">
    <location>
        <begin position="147"/>
        <end position="267"/>
    </location>
</feature>
<dbReference type="OMA" id="RYHFNNK"/>
<dbReference type="InterPro" id="IPR027450">
    <property type="entry name" value="AlkB-like"/>
</dbReference>
<dbReference type="PhylomeDB" id="T1IYE7"/>
<comment type="cofactor">
    <cofactor evidence="5">
        <name>Fe(2+)</name>
        <dbReference type="ChEBI" id="CHEBI:29033"/>
    </cofactor>
    <text evidence="5">Binds 1 Fe(2+) ion per subunit.</text>
</comment>
<feature type="binding site" evidence="5">
    <location>
        <position position="221"/>
    </location>
    <ligand>
        <name>Fe cation</name>
        <dbReference type="ChEBI" id="CHEBI:24875"/>
        <note>catalytic</note>
    </ligand>
</feature>
<protein>
    <recommendedName>
        <fullName evidence="6">Fe2OG dioxygenase domain-containing protein</fullName>
    </recommendedName>
</protein>